<evidence type="ECO:0000256" key="4">
    <source>
        <dbReference type="ARBA" id="ARBA00022475"/>
    </source>
</evidence>
<reference evidence="12 13" key="1">
    <citation type="submission" date="2020-06" db="EMBL/GenBank/DDBJ databases">
        <title>Sphingomonas hominis sp. nov., a member of the Sphingomonas, isolated from the hair of a 22-year-old girl.</title>
        <authorList>
            <person name="Zhang D.-F."/>
            <person name="Cui X.-W."/>
        </authorList>
    </citation>
    <scope>NUCLEOTIDE SEQUENCE [LARGE SCALE GENOMIC DNA]</scope>
    <source>
        <strain evidence="12 13">HHU CXW</strain>
    </source>
</reference>
<dbReference type="PANTHER" id="PTHR33446">
    <property type="entry name" value="PROTEIN TONB-RELATED"/>
    <property type="match status" value="1"/>
</dbReference>
<keyword evidence="5" id="KW-0997">Cell inner membrane</keyword>
<keyword evidence="7" id="KW-0653">Protein transport</keyword>
<dbReference type="InterPro" id="IPR006260">
    <property type="entry name" value="TonB/TolA_C"/>
</dbReference>
<organism evidence="12 13">
    <name type="scientific">Sphingomonas hominis</name>
    <dbReference type="NCBI Taxonomy" id="2741495"/>
    <lineage>
        <taxon>Bacteria</taxon>
        <taxon>Pseudomonadati</taxon>
        <taxon>Pseudomonadota</taxon>
        <taxon>Alphaproteobacteria</taxon>
        <taxon>Sphingomonadales</taxon>
        <taxon>Sphingomonadaceae</taxon>
        <taxon>Sphingomonas</taxon>
    </lineage>
</organism>
<evidence type="ECO:0000313" key="13">
    <source>
        <dbReference type="Proteomes" id="UP000621447"/>
    </source>
</evidence>
<gene>
    <name evidence="12" type="ORF">HRV97_03745</name>
</gene>
<dbReference type="InterPro" id="IPR037682">
    <property type="entry name" value="TonB_C"/>
</dbReference>
<keyword evidence="3" id="KW-0813">Transport</keyword>
<evidence type="ECO:0000256" key="9">
    <source>
        <dbReference type="ARBA" id="ARBA00023136"/>
    </source>
</evidence>
<evidence type="ECO:0000259" key="11">
    <source>
        <dbReference type="PROSITE" id="PS52015"/>
    </source>
</evidence>
<dbReference type="InterPro" id="IPR051045">
    <property type="entry name" value="TonB-dependent_transducer"/>
</dbReference>
<feature type="domain" description="TonB C-terminal" evidence="11">
    <location>
        <begin position="132"/>
        <end position="226"/>
    </location>
</feature>
<keyword evidence="9" id="KW-0472">Membrane</keyword>
<evidence type="ECO:0000256" key="3">
    <source>
        <dbReference type="ARBA" id="ARBA00022448"/>
    </source>
</evidence>
<evidence type="ECO:0000256" key="5">
    <source>
        <dbReference type="ARBA" id="ARBA00022519"/>
    </source>
</evidence>
<evidence type="ECO:0000256" key="1">
    <source>
        <dbReference type="ARBA" id="ARBA00004383"/>
    </source>
</evidence>
<keyword evidence="6" id="KW-0812">Transmembrane</keyword>
<dbReference type="Pfam" id="PF03544">
    <property type="entry name" value="TonB_C"/>
    <property type="match status" value="1"/>
</dbReference>
<dbReference type="SUPFAM" id="SSF74653">
    <property type="entry name" value="TolA/TonB C-terminal domain"/>
    <property type="match status" value="1"/>
</dbReference>
<sequence>MAYSDQKMSGSKITALVIVALVHLALGYAFVTGLATNFVKKQVEKLNTFDVEEPPPPPPDEPPPPPPDIPMSPPPVVSPPPIVRNPNPPPVVIATTPNPPPVYIPTPVVAPPAPPAPAPAPAPAPPAVSKAAGLKGNPGQYFGADNYPPSAIRAEEEGRVVAKLTVGTDGRVTDCVVTTSSNSSALDQATCRIAKSRVRFSPAIDAAGNPTASSYTLPVRWVLPRD</sequence>
<evidence type="ECO:0000256" key="6">
    <source>
        <dbReference type="ARBA" id="ARBA00022692"/>
    </source>
</evidence>
<comment type="caution">
    <text evidence="12">The sequence shown here is derived from an EMBL/GenBank/DDBJ whole genome shotgun (WGS) entry which is preliminary data.</text>
</comment>
<comment type="subcellular location">
    <subcellularLocation>
        <location evidence="1">Cell inner membrane</location>
        <topology evidence="1">Single-pass membrane protein</topology>
        <orientation evidence="1">Periplasmic side</orientation>
    </subcellularLocation>
</comment>
<evidence type="ECO:0000256" key="10">
    <source>
        <dbReference type="SAM" id="MobiDB-lite"/>
    </source>
</evidence>
<keyword evidence="13" id="KW-1185">Reference proteome</keyword>
<keyword evidence="8" id="KW-1133">Transmembrane helix</keyword>
<dbReference type="NCBIfam" id="TIGR01352">
    <property type="entry name" value="tonB_Cterm"/>
    <property type="match status" value="1"/>
</dbReference>
<protein>
    <submittedName>
        <fullName evidence="12">Energy transducer TonB</fullName>
    </submittedName>
</protein>
<dbReference type="PRINTS" id="PR01217">
    <property type="entry name" value="PRICHEXTENSN"/>
</dbReference>
<dbReference type="PANTHER" id="PTHR33446:SF2">
    <property type="entry name" value="PROTEIN TONB"/>
    <property type="match status" value="1"/>
</dbReference>
<dbReference type="EMBL" id="JABULH010000001">
    <property type="protein sequence ID" value="NTS64273.1"/>
    <property type="molecule type" value="Genomic_DNA"/>
</dbReference>
<evidence type="ECO:0000256" key="2">
    <source>
        <dbReference type="ARBA" id="ARBA00006555"/>
    </source>
</evidence>
<feature type="compositionally biased region" description="Pro residues" evidence="10">
    <location>
        <begin position="54"/>
        <end position="83"/>
    </location>
</feature>
<feature type="region of interest" description="Disordered" evidence="10">
    <location>
        <begin position="49"/>
        <end position="83"/>
    </location>
</feature>
<accession>A0ABX2JK49</accession>
<evidence type="ECO:0000256" key="7">
    <source>
        <dbReference type="ARBA" id="ARBA00022927"/>
    </source>
</evidence>
<evidence type="ECO:0000256" key="8">
    <source>
        <dbReference type="ARBA" id="ARBA00022989"/>
    </source>
</evidence>
<dbReference type="Gene3D" id="3.30.1150.10">
    <property type="match status" value="1"/>
</dbReference>
<keyword evidence="4" id="KW-1003">Cell membrane</keyword>
<evidence type="ECO:0000313" key="12">
    <source>
        <dbReference type="EMBL" id="NTS64273.1"/>
    </source>
</evidence>
<name>A0ABX2JK49_9SPHN</name>
<proteinExistence type="inferred from homology"/>
<dbReference type="RefSeq" id="WP_174192308.1">
    <property type="nucleotide sequence ID" value="NZ_JABULH010000001.1"/>
</dbReference>
<comment type="similarity">
    <text evidence="2">Belongs to the TonB family.</text>
</comment>
<dbReference type="Proteomes" id="UP000621447">
    <property type="component" value="Unassembled WGS sequence"/>
</dbReference>
<dbReference type="PROSITE" id="PS52015">
    <property type="entry name" value="TONB_CTD"/>
    <property type="match status" value="1"/>
</dbReference>